<reference evidence="1 2" key="1">
    <citation type="submission" date="2016-02" db="EMBL/GenBank/DDBJ databases">
        <title>Genome sequence of Clostridium thermobutyricum DSM 4928.</title>
        <authorList>
            <person name="Poehlein A."/>
            <person name="Daniel R."/>
        </authorList>
    </citation>
    <scope>NUCLEOTIDE SEQUENCE [LARGE SCALE GENOMIC DNA]</scope>
    <source>
        <strain evidence="1 2">DSM 4928</strain>
    </source>
</reference>
<dbReference type="EMBL" id="LTAY01000111">
    <property type="protein sequence ID" value="OPX44705.1"/>
    <property type="molecule type" value="Genomic_DNA"/>
</dbReference>
<proteinExistence type="predicted"/>
<sequence>MLICDLFNIQRNIDSNISINENLNNYKITARKNLELHIKISDLANETKCYTYTNDSDLEIDEDIVLRKYISCFQQILSIGIDNKYDQVLEKIDVAPSDYCLSDQFLNLYIDINDLIISKSEDHFETLCEDFLSIGLQLGFEENKIINAFKEYAA</sequence>
<dbReference type="PIRSF" id="PIRSF030140">
    <property type="entry name" value="UCP030140"/>
    <property type="match status" value="1"/>
</dbReference>
<evidence type="ECO:0000313" key="1">
    <source>
        <dbReference type="EMBL" id="OPX44705.1"/>
    </source>
</evidence>
<accession>A0A1V4SMK6</accession>
<dbReference type="SUPFAM" id="SSF101386">
    <property type="entry name" value="all-alpha NTP pyrophosphatases"/>
    <property type="match status" value="1"/>
</dbReference>
<dbReference type="InterPro" id="IPR014871">
    <property type="entry name" value="dUTPase/dCTP_pyrophosphatase"/>
</dbReference>
<dbReference type="InterPro" id="IPR016947">
    <property type="entry name" value="UCP030140"/>
</dbReference>
<comment type="caution">
    <text evidence="1">The sequence shown here is derived from an EMBL/GenBank/DDBJ whole genome shotgun (WGS) entry which is preliminary data.</text>
</comment>
<protein>
    <submittedName>
        <fullName evidence="1">dUTPase</fullName>
    </submittedName>
</protein>
<dbReference type="AlphaFoldDB" id="A0A1V4SMK6"/>
<dbReference type="Gene3D" id="1.10.4010.10">
    <property type="entry name" value="Type II deoxyuridine triphosphatase"/>
    <property type="match status" value="1"/>
</dbReference>
<dbReference type="OrthoDB" id="5506143at2"/>
<dbReference type="Proteomes" id="UP000191448">
    <property type="component" value="Unassembled WGS sequence"/>
</dbReference>
<organism evidence="1 2">
    <name type="scientific">Clostridium thermobutyricum DSM 4928</name>
    <dbReference type="NCBI Taxonomy" id="1121339"/>
    <lineage>
        <taxon>Bacteria</taxon>
        <taxon>Bacillati</taxon>
        <taxon>Bacillota</taxon>
        <taxon>Clostridia</taxon>
        <taxon>Eubacteriales</taxon>
        <taxon>Clostridiaceae</taxon>
        <taxon>Clostridium</taxon>
    </lineage>
</organism>
<dbReference type="Pfam" id="PF08761">
    <property type="entry name" value="dUTPase_2"/>
    <property type="match status" value="1"/>
</dbReference>
<evidence type="ECO:0000313" key="2">
    <source>
        <dbReference type="Proteomes" id="UP000191448"/>
    </source>
</evidence>
<name>A0A1V4SMK6_9CLOT</name>
<dbReference type="RefSeq" id="WP_002599176.1">
    <property type="nucleotide sequence ID" value="NZ_LTAY01000111.1"/>
</dbReference>
<gene>
    <name evidence="1" type="ORF">CLTHE_32290</name>
</gene>